<evidence type="ECO:0000256" key="1">
    <source>
        <dbReference type="SAM" id="MobiDB-lite"/>
    </source>
</evidence>
<dbReference type="Proteomes" id="UP000196402">
    <property type="component" value="Unassembled WGS sequence"/>
</dbReference>
<organism evidence="3 4">
    <name type="scientific">Plasmodium vivax</name>
    <name type="common">malaria parasite P. vivax</name>
    <dbReference type="NCBI Taxonomy" id="5855"/>
    <lineage>
        <taxon>Eukaryota</taxon>
        <taxon>Sar</taxon>
        <taxon>Alveolata</taxon>
        <taxon>Apicomplexa</taxon>
        <taxon>Aconoidasida</taxon>
        <taxon>Haemosporida</taxon>
        <taxon>Plasmodiidae</taxon>
        <taxon>Plasmodium</taxon>
        <taxon>Plasmodium (Plasmodium)</taxon>
    </lineage>
</organism>
<dbReference type="AlphaFoldDB" id="A0A1G4E9F8"/>
<dbReference type="Proteomes" id="UP000779233">
    <property type="component" value="Unassembled WGS sequence"/>
</dbReference>
<dbReference type="InterPro" id="IPR008780">
    <property type="entry name" value="Plasmodium_Vir"/>
</dbReference>
<gene>
    <name evidence="3" type="ORF">PVT01_000085100</name>
    <name evidence="2" type="ORF">PVW1_060034600</name>
</gene>
<dbReference type="VEuPathDB" id="PlasmoDB:PVP01_0009540"/>
<evidence type="ECO:0000313" key="2">
    <source>
        <dbReference type="EMBL" id="CAG9481994.1"/>
    </source>
</evidence>
<feature type="compositionally biased region" description="Basic and acidic residues" evidence="1">
    <location>
        <begin position="221"/>
        <end position="231"/>
    </location>
</feature>
<proteinExistence type="predicted"/>
<sequence>MPHSSGWKTLELNREIQLLGLPSDAFYEYLDKHDEKLKDYTSECNELTDREQYISFKTPCSKVLKYLETRYDKSDDNCNLLNFWIYGQLVNRITTKNRTLFSPTLKKLNDILNRFISQKNINCKHDKDINRHNDWEIRKKLYDYCVDYEHIKKMHDINLIKCENFYMYIKEKAPLYEHFKDHCSRNDQNMCPYFYKRCELYKPDTVLQTLNCYSDMKRKEASQAEGSRENSDDLDLGGANKNSVNDSNHVKTFGNIFLGVVVTSMTSGVLYKFTPLGRQLRNGMGQNKGTLTNIIGEGSGLYAHTSESFDPYSRGGEEHYIGYHPA</sequence>
<evidence type="ECO:0000313" key="4">
    <source>
        <dbReference type="Proteomes" id="UP000196402"/>
    </source>
</evidence>
<accession>A0A1G4E9F8</accession>
<reference evidence="3 4" key="1">
    <citation type="submission" date="2016-07" db="EMBL/GenBank/DDBJ databases">
        <authorList>
            <consortium name="Pathogen Informatics"/>
        </authorList>
    </citation>
    <scope>NUCLEOTIDE SEQUENCE [LARGE SCALE GENOMIC DNA]</scope>
    <source>
        <strain evidence="2">PvW1</strain>
    </source>
</reference>
<dbReference type="EMBL" id="CAJZCX010000012">
    <property type="protein sequence ID" value="CAG9481994.1"/>
    <property type="molecule type" value="Genomic_DNA"/>
</dbReference>
<dbReference type="EMBL" id="FLYH01000296">
    <property type="protein sequence ID" value="SCA83666.1"/>
    <property type="molecule type" value="Genomic_DNA"/>
</dbReference>
<dbReference type="Pfam" id="PF05795">
    <property type="entry name" value="Plasmodium_Vir"/>
    <property type="match status" value="2"/>
</dbReference>
<name>A0A1G4E9F8_PLAVI</name>
<feature type="region of interest" description="Disordered" evidence="1">
    <location>
        <begin position="221"/>
        <end position="240"/>
    </location>
</feature>
<dbReference type="VEuPathDB" id="PlasmoDB:PVX_127260"/>
<dbReference type="VEuPathDB" id="PlasmoDB:PVW1_060034600"/>
<dbReference type="VEuPathDB" id="PlasmoDB:PVPAM_000017000"/>
<evidence type="ECO:0000313" key="3">
    <source>
        <dbReference type="EMBL" id="SCA83666.1"/>
    </source>
</evidence>
<protein>
    <submittedName>
        <fullName evidence="2">(malaria parasite P. vivax) hypothetical protein</fullName>
    </submittedName>
    <submittedName>
        <fullName evidence="3">Vir protein, putative</fullName>
    </submittedName>
</protein>